<evidence type="ECO:0000256" key="8">
    <source>
        <dbReference type="ARBA" id="ARBA00023136"/>
    </source>
</evidence>
<evidence type="ECO:0000256" key="3">
    <source>
        <dbReference type="ARBA" id="ARBA00022670"/>
    </source>
</evidence>
<keyword evidence="4 9" id="KW-0812">Transmembrane</keyword>
<dbReference type="EC" id="3.4.23.36" evidence="9"/>
<dbReference type="EMBL" id="FNGO01000004">
    <property type="protein sequence ID" value="SDL38081.1"/>
    <property type="molecule type" value="Genomic_DNA"/>
</dbReference>
<evidence type="ECO:0000256" key="7">
    <source>
        <dbReference type="ARBA" id="ARBA00022989"/>
    </source>
</evidence>
<organism evidence="11 12">
    <name type="scientific">Halarsenatibacter silvermanii</name>
    <dbReference type="NCBI Taxonomy" id="321763"/>
    <lineage>
        <taxon>Bacteria</taxon>
        <taxon>Bacillati</taxon>
        <taxon>Bacillota</taxon>
        <taxon>Clostridia</taxon>
        <taxon>Halanaerobiales</taxon>
        <taxon>Halarsenatibacteraceae</taxon>
        <taxon>Halarsenatibacter</taxon>
    </lineage>
</organism>
<evidence type="ECO:0000256" key="10">
    <source>
        <dbReference type="RuleBase" id="RU004181"/>
    </source>
</evidence>
<evidence type="ECO:0000313" key="11">
    <source>
        <dbReference type="EMBL" id="SDL38081.1"/>
    </source>
</evidence>
<accession>A0A1G9JKZ0</accession>
<keyword evidence="6 9" id="KW-0378">Hydrolase</keyword>
<evidence type="ECO:0000256" key="1">
    <source>
        <dbReference type="ARBA" id="ARBA00006139"/>
    </source>
</evidence>
<comment type="pathway">
    <text evidence="9">Protein modification; lipoprotein biosynthesis (signal peptide cleavage).</text>
</comment>
<evidence type="ECO:0000313" key="12">
    <source>
        <dbReference type="Proteomes" id="UP000199476"/>
    </source>
</evidence>
<dbReference type="RefSeq" id="WP_345788678.1">
    <property type="nucleotide sequence ID" value="NZ_FNGO01000004.1"/>
</dbReference>
<feature type="transmembrane region" description="Helical" evidence="9">
    <location>
        <begin position="85"/>
        <end position="102"/>
    </location>
</feature>
<evidence type="ECO:0000256" key="2">
    <source>
        <dbReference type="ARBA" id="ARBA00022475"/>
    </source>
</evidence>
<reference evidence="11 12" key="1">
    <citation type="submission" date="2016-10" db="EMBL/GenBank/DDBJ databases">
        <authorList>
            <person name="de Groot N.N."/>
        </authorList>
    </citation>
    <scope>NUCLEOTIDE SEQUENCE [LARGE SCALE GENOMIC DNA]</scope>
    <source>
        <strain evidence="11 12">SLAS-1</strain>
    </source>
</reference>
<keyword evidence="12" id="KW-1185">Reference proteome</keyword>
<dbReference type="AlphaFoldDB" id="A0A1G9JKZ0"/>
<dbReference type="Proteomes" id="UP000199476">
    <property type="component" value="Unassembled WGS sequence"/>
</dbReference>
<name>A0A1G9JKZ0_9FIRM</name>
<dbReference type="STRING" id="321763.SAMN04488692_10423"/>
<keyword evidence="8 9" id="KW-0472">Membrane</keyword>
<comment type="subcellular location">
    <subcellularLocation>
        <location evidence="9">Cell membrane</location>
        <topology evidence="9">Multi-pass membrane protein</topology>
    </subcellularLocation>
</comment>
<keyword evidence="7 9" id="KW-1133">Transmembrane helix</keyword>
<feature type="active site" evidence="9">
    <location>
        <position position="126"/>
    </location>
</feature>
<keyword evidence="3 9" id="KW-0645">Protease</keyword>
<keyword evidence="2 9" id="KW-1003">Cell membrane</keyword>
<dbReference type="UniPathway" id="UPA00665"/>
<protein>
    <recommendedName>
        <fullName evidence="9">Lipoprotein signal peptidase</fullName>
        <ecNumber evidence="9">3.4.23.36</ecNumber>
    </recommendedName>
    <alternativeName>
        <fullName evidence="9">Prolipoprotein signal peptidase</fullName>
    </alternativeName>
    <alternativeName>
        <fullName evidence="9">Signal peptidase II</fullName>
        <shortName evidence="9">SPase II</shortName>
    </alternativeName>
</protein>
<comment type="catalytic activity">
    <reaction evidence="9">
        <text>Release of signal peptides from bacterial membrane prolipoproteins. Hydrolyzes -Xaa-Yaa-Zaa-|-(S,diacylglyceryl)Cys-, in which Xaa is hydrophobic (preferably Leu), and Yaa (Ala or Ser) and Zaa (Gly or Ala) have small, neutral side chains.</text>
        <dbReference type="EC" id="3.4.23.36"/>
    </reaction>
</comment>
<comment type="caution">
    <text evidence="9">Lacks conserved residue(s) required for the propagation of feature annotation.</text>
</comment>
<evidence type="ECO:0000256" key="5">
    <source>
        <dbReference type="ARBA" id="ARBA00022750"/>
    </source>
</evidence>
<proteinExistence type="inferred from homology"/>
<comment type="function">
    <text evidence="9">This protein specifically catalyzes the removal of signal peptides from prolipoproteins.</text>
</comment>
<dbReference type="NCBIfam" id="TIGR00077">
    <property type="entry name" value="lspA"/>
    <property type="match status" value="1"/>
</dbReference>
<dbReference type="HAMAP" id="MF_00161">
    <property type="entry name" value="LspA"/>
    <property type="match status" value="1"/>
</dbReference>
<dbReference type="PANTHER" id="PTHR33695:SF1">
    <property type="entry name" value="LIPOPROTEIN SIGNAL PEPTIDASE"/>
    <property type="match status" value="1"/>
</dbReference>
<sequence length="144" mass="16490">MIKFLSIFFLAVFADQISKYFIDSNMSPGQRIAIREGVLELTYLRNPGAVLGLLAESKYLLLVIQLAVVFLLLLIYYYYLPKNNYIDLFLVLLLSGAAGNIIDRIRLGYVIDFIDLQIWPVFNLADVFITLGTLGMIIIFWKEL</sequence>
<keyword evidence="5 9" id="KW-0064">Aspartyl protease</keyword>
<comment type="similarity">
    <text evidence="1 9 10">Belongs to the peptidase A8 family.</text>
</comment>
<dbReference type="PANTHER" id="PTHR33695">
    <property type="entry name" value="LIPOPROTEIN SIGNAL PEPTIDASE"/>
    <property type="match status" value="1"/>
</dbReference>
<feature type="transmembrane region" description="Helical" evidence="9">
    <location>
        <begin position="59"/>
        <end position="78"/>
    </location>
</feature>
<feature type="transmembrane region" description="Helical" evidence="9">
    <location>
        <begin position="122"/>
        <end position="141"/>
    </location>
</feature>
<gene>
    <name evidence="9" type="primary">lspA</name>
    <name evidence="11" type="ORF">SAMN04488692_10423</name>
</gene>
<dbReference type="PRINTS" id="PR00781">
    <property type="entry name" value="LIPOSIGPTASE"/>
</dbReference>
<dbReference type="Pfam" id="PF01252">
    <property type="entry name" value="Peptidase_A8"/>
    <property type="match status" value="1"/>
</dbReference>
<dbReference type="InterPro" id="IPR001872">
    <property type="entry name" value="Peptidase_A8"/>
</dbReference>
<evidence type="ECO:0000256" key="4">
    <source>
        <dbReference type="ARBA" id="ARBA00022692"/>
    </source>
</evidence>
<evidence type="ECO:0000256" key="9">
    <source>
        <dbReference type="HAMAP-Rule" id="MF_00161"/>
    </source>
</evidence>
<dbReference type="GO" id="GO:0005886">
    <property type="term" value="C:plasma membrane"/>
    <property type="evidence" value="ECO:0007669"/>
    <property type="project" value="UniProtKB-SubCell"/>
</dbReference>
<dbReference type="GO" id="GO:0006508">
    <property type="term" value="P:proteolysis"/>
    <property type="evidence" value="ECO:0007669"/>
    <property type="project" value="UniProtKB-KW"/>
</dbReference>
<dbReference type="GO" id="GO:0004190">
    <property type="term" value="F:aspartic-type endopeptidase activity"/>
    <property type="evidence" value="ECO:0007669"/>
    <property type="project" value="UniProtKB-UniRule"/>
</dbReference>
<evidence type="ECO:0000256" key="6">
    <source>
        <dbReference type="ARBA" id="ARBA00022801"/>
    </source>
</evidence>
<feature type="active site" evidence="9">
    <location>
        <position position="112"/>
    </location>
</feature>